<feature type="non-terminal residue" evidence="1">
    <location>
        <position position="137"/>
    </location>
</feature>
<sequence length="137" mass="14892">MAAAQHARLAACAATLLSHPALTRQSPRAHLCPPAVHGPPTFSHTATDLQNELVYLGCTAEASRALSELHDAGCRRLAAQCAASYTSCLAKLCETFEPGDESDYVRYQQTLVPAYERRYAEGSAEMRDRLLDEVRSA</sequence>
<dbReference type="AlphaFoldDB" id="G8H2Q4"/>
<evidence type="ECO:0000313" key="1">
    <source>
        <dbReference type="EMBL" id="AER30262.1"/>
    </source>
</evidence>
<reference evidence="1" key="1">
    <citation type="journal article" date="2011" name="BMC Evol. Biol.">
        <title>Evidence for maintenance of sex determinants but not of sexual stages in red yeasts, a group of early diverged basidiomycetes.</title>
        <authorList>
            <person name="Coelho M.A."/>
            <person name="Goncalves P."/>
            <person name="Sampaio J.P."/>
        </authorList>
    </citation>
    <scope>NUCLEOTIDE SEQUENCE</scope>
    <source>
        <strain evidence="1">CBS 6084</strain>
    </source>
</reference>
<accession>G8H2Q4</accession>
<name>G8H2Q4_9BASI</name>
<protein>
    <submittedName>
        <fullName evidence="1">Homeodomain transcription factor HD2</fullName>
    </submittedName>
</protein>
<dbReference type="GO" id="GO:0003677">
    <property type="term" value="F:DNA binding"/>
    <property type="evidence" value="ECO:0007669"/>
    <property type="project" value="UniProtKB-KW"/>
</dbReference>
<dbReference type="EMBL" id="JN246624">
    <property type="protein sequence ID" value="AER30262.1"/>
    <property type="molecule type" value="Genomic_DNA"/>
</dbReference>
<keyword evidence="1" id="KW-0238">DNA-binding</keyword>
<keyword evidence="1" id="KW-0371">Homeobox</keyword>
<gene>
    <name evidence="1" type="primary">HD2</name>
</gene>
<proteinExistence type="predicted"/>
<organism evidence="1">
    <name type="scientific">Rhodotorula diobovata</name>
    <dbReference type="NCBI Taxonomy" id="5288"/>
    <lineage>
        <taxon>Eukaryota</taxon>
        <taxon>Fungi</taxon>
        <taxon>Dikarya</taxon>
        <taxon>Basidiomycota</taxon>
        <taxon>Pucciniomycotina</taxon>
        <taxon>Microbotryomycetes</taxon>
        <taxon>Sporidiobolales</taxon>
        <taxon>Sporidiobolaceae</taxon>
        <taxon>Rhodotorula</taxon>
    </lineage>
</organism>